<evidence type="ECO:0000313" key="4">
    <source>
        <dbReference type="Proteomes" id="UP000005387"/>
    </source>
</evidence>
<dbReference type="Pfam" id="PF13181">
    <property type="entry name" value="TPR_8"/>
    <property type="match status" value="1"/>
</dbReference>
<protein>
    <submittedName>
        <fullName evidence="3">Glycosyl transferase family 2</fullName>
    </submittedName>
</protein>
<dbReference type="SUPFAM" id="SSF53448">
    <property type="entry name" value="Nucleotide-diphospho-sugar transferases"/>
    <property type="match status" value="1"/>
</dbReference>
<dbReference type="InterPro" id="IPR019734">
    <property type="entry name" value="TPR_rpt"/>
</dbReference>
<dbReference type="EMBL" id="AEDD01000012">
    <property type="protein sequence ID" value="EFM09015.1"/>
    <property type="molecule type" value="Genomic_DNA"/>
</dbReference>
<dbReference type="Pfam" id="PF00535">
    <property type="entry name" value="Glycos_transf_2"/>
    <property type="match status" value="1"/>
</dbReference>
<dbReference type="Proteomes" id="UP000005387">
    <property type="component" value="Unassembled WGS sequence"/>
</dbReference>
<dbReference type="CDD" id="cd02511">
    <property type="entry name" value="Beta4Glucosyltransferase"/>
    <property type="match status" value="1"/>
</dbReference>
<dbReference type="eggNOG" id="COG0463">
    <property type="taxonomic scope" value="Bacteria"/>
</dbReference>
<dbReference type="PANTHER" id="PTHR43630:SF2">
    <property type="entry name" value="GLYCOSYLTRANSFERASE"/>
    <property type="match status" value="1"/>
</dbReference>
<evidence type="ECO:0000256" key="1">
    <source>
        <dbReference type="PROSITE-ProRule" id="PRU00339"/>
    </source>
</evidence>
<dbReference type="PANTHER" id="PTHR43630">
    <property type="entry name" value="POLY-BETA-1,6-N-ACETYL-D-GLUCOSAMINE SYNTHASE"/>
    <property type="match status" value="1"/>
</dbReference>
<dbReference type="GO" id="GO:0016740">
    <property type="term" value="F:transferase activity"/>
    <property type="evidence" value="ECO:0007669"/>
    <property type="project" value="UniProtKB-KW"/>
</dbReference>
<keyword evidence="1" id="KW-0802">TPR repeat</keyword>
<keyword evidence="3" id="KW-0808">Transferase</keyword>
<dbReference type="InterPro" id="IPR029044">
    <property type="entry name" value="Nucleotide-diphossugar_trans"/>
</dbReference>
<dbReference type="Gene3D" id="1.25.40.10">
    <property type="entry name" value="Tetratricopeptide repeat domain"/>
    <property type="match status" value="1"/>
</dbReference>
<dbReference type="STRING" id="717606.PaecuDRAFT_4018"/>
<evidence type="ECO:0000313" key="3">
    <source>
        <dbReference type="EMBL" id="EFM09015.1"/>
    </source>
</evidence>
<feature type="domain" description="Glycosyltransferase 2-like" evidence="2">
    <location>
        <begin position="16"/>
        <end position="145"/>
    </location>
</feature>
<proteinExistence type="predicted"/>
<reference evidence="3 4" key="1">
    <citation type="submission" date="2010-07" db="EMBL/GenBank/DDBJ databases">
        <title>The draft genome of Paenibacillus curdlanolyticus YK9.</title>
        <authorList>
            <consortium name="US DOE Joint Genome Institute (JGI-PGF)"/>
            <person name="Lucas S."/>
            <person name="Copeland A."/>
            <person name="Lapidus A."/>
            <person name="Cheng J.-F."/>
            <person name="Bruce D."/>
            <person name="Goodwin L."/>
            <person name="Pitluck S."/>
            <person name="Land M.L."/>
            <person name="Hauser L."/>
            <person name="Chang Y.-J."/>
            <person name="Jeffries C."/>
            <person name="Anderson I.J."/>
            <person name="Johnson E."/>
            <person name="Loganathan U."/>
            <person name="Mulhopadhyay B."/>
            <person name="Kyrpides N."/>
            <person name="Woyke T.J."/>
        </authorList>
    </citation>
    <scope>NUCLEOTIDE SEQUENCE [LARGE SCALE GENOMIC DNA]</scope>
    <source>
        <strain evidence="3 4">YK9</strain>
    </source>
</reference>
<dbReference type="InterPro" id="IPR011990">
    <property type="entry name" value="TPR-like_helical_dom_sf"/>
</dbReference>
<name>E0IEC7_9BACL</name>
<dbReference type="AlphaFoldDB" id="E0IEC7"/>
<dbReference type="PROSITE" id="PS50005">
    <property type="entry name" value="TPR"/>
    <property type="match status" value="1"/>
</dbReference>
<evidence type="ECO:0000259" key="2">
    <source>
        <dbReference type="Pfam" id="PF00535"/>
    </source>
</evidence>
<keyword evidence="4" id="KW-1185">Reference proteome</keyword>
<sequence>MWVSSFCKECYSVKISVCMIVKNEQEQIERALASIPDHYEIIVIDTGSTDRTIEIALKYHAVVHRLEWKNHFAEARNFSISKATGEYIFILDADEEMDSDTQQNIERFIELHKGRAASVMIHNESETEPTRHRAVRLFPNNSNYKFAGSVHEQLTNQGKQVEYLNSSITIKHYGYLKQSYDDKKKFERYVKLYEESLRNNENDGYMLYQLGKLYYSTGKYREAYDPLMKAVNLQQLDKMYYPPLLVMFGYTLKELGMAKNAYEFVSSVSERYSQYPDLAFLKGILAMEAGFFDQIEPAYKKALEIGDTDIYTTVVGCGTYRAAHNLAVFYEVTNNLDSAKYWYSEAIRYDFEPSVKRLMELSKKTK</sequence>
<dbReference type="SMART" id="SM00028">
    <property type="entry name" value="TPR"/>
    <property type="match status" value="3"/>
</dbReference>
<dbReference type="InterPro" id="IPR001173">
    <property type="entry name" value="Glyco_trans_2-like"/>
</dbReference>
<gene>
    <name evidence="3" type="ORF">PaecuDRAFT_4018</name>
</gene>
<feature type="repeat" description="TPR" evidence="1">
    <location>
        <begin position="204"/>
        <end position="237"/>
    </location>
</feature>
<dbReference type="eggNOG" id="COG0457">
    <property type="taxonomic scope" value="Bacteria"/>
</dbReference>
<accession>E0IEC7</accession>
<organism evidence="3 4">
    <name type="scientific">Paenibacillus curdlanolyticus YK9</name>
    <dbReference type="NCBI Taxonomy" id="717606"/>
    <lineage>
        <taxon>Bacteria</taxon>
        <taxon>Bacillati</taxon>
        <taxon>Bacillota</taxon>
        <taxon>Bacilli</taxon>
        <taxon>Bacillales</taxon>
        <taxon>Paenibacillaceae</taxon>
        <taxon>Paenibacillus</taxon>
    </lineage>
</organism>
<dbReference type="Gene3D" id="3.90.550.10">
    <property type="entry name" value="Spore Coat Polysaccharide Biosynthesis Protein SpsA, Chain A"/>
    <property type="match status" value="1"/>
</dbReference>
<dbReference type="SUPFAM" id="SSF48452">
    <property type="entry name" value="TPR-like"/>
    <property type="match status" value="1"/>
</dbReference>